<accession>A0ABW5Z4Z1</accession>
<evidence type="ECO:0000256" key="1">
    <source>
        <dbReference type="SAM" id="Phobius"/>
    </source>
</evidence>
<reference evidence="3" key="1">
    <citation type="journal article" date="2019" name="Int. J. Syst. Evol. Microbiol.">
        <title>The Global Catalogue of Microorganisms (GCM) 10K type strain sequencing project: providing services to taxonomists for standard genome sequencing and annotation.</title>
        <authorList>
            <consortium name="The Broad Institute Genomics Platform"/>
            <consortium name="The Broad Institute Genome Sequencing Center for Infectious Disease"/>
            <person name="Wu L."/>
            <person name="Ma J."/>
        </authorList>
    </citation>
    <scope>NUCLEOTIDE SEQUENCE [LARGE SCALE GENOMIC DNA]</scope>
    <source>
        <strain evidence="3">KCTC 52644</strain>
    </source>
</reference>
<keyword evidence="1" id="KW-1133">Transmembrane helix</keyword>
<keyword evidence="1" id="KW-0812">Transmembrane</keyword>
<feature type="transmembrane region" description="Helical" evidence="1">
    <location>
        <begin position="53"/>
        <end position="71"/>
    </location>
</feature>
<dbReference type="Proteomes" id="UP001597549">
    <property type="component" value="Unassembled WGS sequence"/>
</dbReference>
<name>A0ABW5Z4Z1_9FLAO</name>
<keyword evidence="3" id="KW-1185">Reference proteome</keyword>
<dbReference type="RefSeq" id="WP_379804054.1">
    <property type="nucleotide sequence ID" value="NZ_JBHUOL010000006.1"/>
</dbReference>
<evidence type="ECO:0000313" key="2">
    <source>
        <dbReference type="EMBL" id="MFD2907630.1"/>
    </source>
</evidence>
<dbReference type="EMBL" id="JBHUOL010000006">
    <property type="protein sequence ID" value="MFD2907630.1"/>
    <property type="molecule type" value="Genomic_DNA"/>
</dbReference>
<gene>
    <name evidence="2" type="ORF">ACFSX9_02675</name>
</gene>
<organism evidence="2 3">
    <name type="scientific">Flavobacterium ardleyense</name>
    <dbReference type="NCBI Taxonomy" id="2038737"/>
    <lineage>
        <taxon>Bacteria</taxon>
        <taxon>Pseudomonadati</taxon>
        <taxon>Bacteroidota</taxon>
        <taxon>Flavobacteriia</taxon>
        <taxon>Flavobacteriales</taxon>
        <taxon>Flavobacteriaceae</taxon>
        <taxon>Flavobacterium</taxon>
    </lineage>
</organism>
<sequence>MKIKYNEIDKSIEIKDGVKSHYFLMKFLIVLNLLNALLRIINIKKTGIGFQEIIWFALGFASLIILYLFIFKRTTLEKIPISEIKGLNRISIFGRSRFSIKLINGKKRELADIKTESEFNELKKMFIDIGIVK</sequence>
<protein>
    <recommendedName>
        <fullName evidence="4">DUF304 domain-containing protein</fullName>
    </recommendedName>
</protein>
<evidence type="ECO:0000313" key="3">
    <source>
        <dbReference type="Proteomes" id="UP001597549"/>
    </source>
</evidence>
<feature type="transmembrane region" description="Helical" evidence="1">
    <location>
        <begin position="21"/>
        <end position="41"/>
    </location>
</feature>
<comment type="caution">
    <text evidence="2">The sequence shown here is derived from an EMBL/GenBank/DDBJ whole genome shotgun (WGS) entry which is preliminary data.</text>
</comment>
<proteinExistence type="predicted"/>
<evidence type="ECO:0008006" key="4">
    <source>
        <dbReference type="Google" id="ProtNLM"/>
    </source>
</evidence>
<keyword evidence="1" id="KW-0472">Membrane</keyword>